<evidence type="ECO:0000256" key="1">
    <source>
        <dbReference type="SAM" id="MobiDB-lite"/>
    </source>
</evidence>
<organism evidence="2 3">
    <name type="scientific">Synaphobranchus kaupii</name>
    <name type="common">Kaup's arrowtooth eel</name>
    <dbReference type="NCBI Taxonomy" id="118154"/>
    <lineage>
        <taxon>Eukaryota</taxon>
        <taxon>Metazoa</taxon>
        <taxon>Chordata</taxon>
        <taxon>Craniata</taxon>
        <taxon>Vertebrata</taxon>
        <taxon>Euteleostomi</taxon>
        <taxon>Actinopterygii</taxon>
        <taxon>Neopterygii</taxon>
        <taxon>Teleostei</taxon>
        <taxon>Anguilliformes</taxon>
        <taxon>Synaphobranchidae</taxon>
        <taxon>Synaphobranchus</taxon>
    </lineage>
</organism>
<comment type="caution">
    <text evidence="2">The sequence shown here is derived from an EMBL/GenBank/DDBJ whole genome shotgun (WGS) entry which is preliminary data.</text>
</comment>
<name>A0A9Q1IIA9_SYNKA</name>
<dbReference type="AlphaFoldDB" id="A0A9Q1IIA9"/>
<reference evidence="2" key="1">
    <citation type="journal article" date="2023" name="Science">
        <title>Genome structures resolve the early diversification of teleost fishes.</title>
        <authorList>
            <person name="Parey E."/>
            <person name="Louis A."/>
            <person name="Montfort J."/>
            <person name="Bouchez O."/>
            <person name="Roques C."/>
            <person name="Iampietro C."/>
            <person name="Lluch J."/>
            <person name="Castinel A."/>
            <person name="Donnadieu C."/>
            <person name="Desvignes T."/>
            <person name="Floi Bucao C."/>
            <person name="Jouanno E."/>
            <person name="Wen M."/>
            <person name="Mejri S."/>
            <person name="Dirks R."/>
            <person name="Jansen H."/>
            <person name="Henkel C."/>
            <person name="Chen W.J."/>
            <person name="Zahm M."/>
            <person name="Cabau C."/>
            <person name="Klopp C."/>
            <person name="Thompson A.W."/>
            <person name="Robinson-Rechavi M."/>
            <person name="Braasch I."/>
            <person name="Lecointre G."/>
            <person name="Bobe J."/>
            <person name="Postlethwait J.H."/>
            <person name="Berthelot C."/>
            <person name="Roest Crollius H."/>
            <person name="Guiguen Y."/>
        </authorList>
    </citation>
    <scope>NUCLEOTIDE SEQUENCE</scope>
    <source>
        <strain evidence="2">WJC10195</strain>
    </source>
</reference>
<protein>
    <submittedName>
        <fullName evidence="2">Uncharacterized protein</fullName>
    </submittedName>
</protein>
<dbReference type="Proteomes" id="UP001152622">
    <property type="component" value="Chromosome 16"/>
</dbReference>
<feature type="region of interest" description="Disordered" evidence="1">
    <location>
        <begin position="230"/>
        <end position="269"/>
    </location>
</feature>
<dbReference type="EMBL" id="JAINUF010000016">
    <property type="protein sequence ID" value="KAJ8340574.1"/>
    <property type="molecule type" value="Genomic_DNA"/>
</dbReference>
<evidence type="ECO:0000313" key="3">
    <source>
        <dbReference type="Proteomes" id="UP001152622"/>
    </source>
</evidence>
<feature type="region of interest" description="Disordered" evidence="1">
    <location>
        <begin position="314"/>
        <end position="338"/>
    </location>
</feature>
<dbReference type="OrthoDB" id="5958007at2759"/>
<accession>A0A9Q1IIA9</accession>
<proteinExistence type="predicted"/>
<sequence length="338" mass="36869">MLFSTINRLIHPIDAPHPSDALNLSSKFLDFFQAKVDSIYQQLLQPASPPLYIHVTHRMCLPSFSPVDAPQVVELVTKAKASTCPLDSMPTTLVKLMFIHAVTGCDTTSRIFGIGKKTAFQKFVKGDPVLQSFANAFTVPNQTPEVIDDLGSQVMAVLFGGKCTDSLATMRYNIFSKRVMSASSPVTPRTLKKQQHITQELKEEKYQPHDPDCWSADTISIIITGSEITEEWTGNPPRCTPQNPLEPTRVSRSLSDGTPITPAPKPSSYPKFLSSPATAISLPAGCNLPCEACEGPGGSFPHGLAVVLPPKHRPLRQGRRAQQAGVPVEIRTTGRRES</sequence>
<keyword evidence="3" id="KW-1185">Reference proteome</keyword>
<evidence type="ECO:0000313" key="2">
    <source>
        <dbReference type="EMBL" id="KAJ8340574.1"/>
    </source>
</evidence>
<gene>
    <name evidence="2" type="ORF">SKAU_G00352070</name>
</gene>
<feature type="compositionally biased region" description="Polar residues" evidence="1">
    <location>
        <begin position="240"/>
        <end position="258"/>
    </location>
</feature>